<evidence type="ECO:0000259" key="2">
    <source>
        <dbReference type="Pfam" id="PF07653"/>
    </source>
</evidence>
<dbReference type="InterPro" id="IPR001452">
    <property type="entry name" value="SH3_domain"/>
</dbReference>
<dbReference type="STRING" id="1121477.SAMN02745223_00774"/>
<dbReference type="EMBL" id="LAJF01000137">
    <property type="protein sequence ID" value="KKB77284.1"/>
    <property type="molecule type" value="Genomic_DNA"/>
</dbReference>
<dbReference type="PATRIC" id="fig|1121477.3.peg.378"/>
<reference evidence="3 4" key="1">
    <citation type="submission" date="2015-03" db="EMBL/GenBank/DDBJ databases">
        <authorList>
            <person name="Hassan Y.I."/>
            <person name="Lepp D."/>
            <person name="Zhou T."/>
        </authorList>
    </citation>
    <scope>NUCLEOTIDE SEQUENCE [LARGE SCALE GENOMIC DNA]</scope>
    <source>
        <strain evidence="3 4">DSM 17137</strain>
    </source>
</reference>
<dbReference type="Pfam" id="PF07653">
    <property type="entry name" value="SH3_2"/>
    <property type="match status" value="1"/>
</dbReference>
<feature type="domain" description="SH3" evidence="2">
    <location>
        <begin position="26"/>
        <end position="83"/>
    </location>
</feature>
<sequence>MLKPSRFNIALPEVEVLYFFPPDTFVLAACDYDRPYDEPISVSKGALVRPVTDGSMDTDFMGWTWCVGVDGRAGWTPNSWCEPSEGGWRLQRDFSALELSVKKGDRLRVIYSESGFLFCETASGDRAWLPDAVTALEVLADTRAPAA</sequence>
<dbReference type="AlphaFoldDB" id="A0A0F5L506"/>
<name>A0A0F5L506_9HYPH</name>
<comment type="caution">
    <text evidence="3">The sequence shown here is derived from an EMBL/GenBank/DDBJ whole genome shotgun (WGS) entry which is preliminary data.</text>
</comment>
<dbReference type="InterPro" id="IPR036028">
    <property type="entry name" value="SH3-like_dom_sf"/>
</dbReference>
<gene>
    <name evidence="3" type="ORF">VW29_18085</name>
</gene>
<organism evidence="3 4">
    <name type="scientific">Devosia limi DSM 17137</name>
    <dbReference type="NCBI Taxonomy" id="1121477"/>
    <lineage>
        <taxon>Bacteria</taxon>
        <taxon>Pseudomonadati</taxon>
        <taxon>Pseudomonadota</taxon>
        <taxon>Alphaproteobacteria</taxon>
        <taxon>Hyphomicrobiales</taxon>
        <taxon>Devosiaceae</taxon>
        <taxon>Devosia</taxon>
    </lineage>
</organism>
<protein>
    <recommendedName>
        <fullName evidence="2">SH3 domain-containing protein</fullName>
    </recommendedName>
</protein>
<accession>A0A0F5L506</accession>
<dbReference type="SUPFAM" id="SSF50044">
    <property type="entry name" value="SH3-domain"/>
    <property type="match status" value="1"/>
</dbReference>
<keyword evidence="1" id="KW-0728">SH3 domain</keyword>
<keyword evidence="4" id="KW-1185">Reference proteome</keyword>
<evidence type="ECO:0000313" key="3">
    <source>
        <dbReference type="EMBL" id="KKB77284.1"/>
    </source>
</evidence>
<evidence type="ECO:0000256" key="1">
    <source>
        <dbReference type="ARBA" id="ARBA00022443"/>
    </source>
</evidence>
<proteinExistence type="predicted"/>
<evidence type="ECO:0000313" key="4">
    <source>
        <dbReference type="Proteomes" id="UP000033608"/>
    </source>
</evidence>
<dbReference type="Proteomes" id="UP000033608">
    <property type="component" value="Unassembled WGS sequence"/>
</dbReference>